<dbReference type="InterPro" id="IPR023717">
    <property type="entry name" value="Pro-tRNA-Synthase_IIa_type1"/>
</dbReference>
<dbReference type="Gene3D" id="3.30.930.10">
    <property type="entry name" value="Bira Bifunctional Protein, Domain 2"/>
    <property type="match status" value="2"/>
</dbReference>
<dbReference type="Pfam" id="PF03129">
    <property type="entry name" value="HGTP_anticodon"/>
    <property type="match status" value="1"/>
</dbReference>
<dbReference type="Gene3D" id="3.40.50.800">
    <property type="entry name" value="Anticodon-binding domain"/>
    <property type="match status" value="1"/>
</dbReference>
<evidence type="ECO:0000256" key="9">
    <source>
        <dbReference type="ARBA" id="ARBA00047671"/>
    </source>
</evidence>
<evidence type="ECO:0000256" key="6">
    <source>
        <dbReference type="ARBA" id="ARBA00022840"/>
    </source>
</evidence>
<keyword evidence="5 10" id="KW-0547">Nucleotide-binding</keyword>
<dbReference type="Proteomes" id="UP000316199">
    <property type="component" value="Unassembled WGS sequence"/>
</dbReference>
<comment type="subunit">
    <text evidence="2 10">Homodimer.</text>
</comment>
<protein>
    <recommendedName>
        <fullName evidence="10">Proline--tRNA ligase</fullName>
        <ecNumber evidence="10">6.1.1.15</ecNumber>
    </recommendedName>
    <alternativeName>
        <fullName evidence="10">Prolyl-tRNA synthetase</fullName>
        <shortName evidence="10">ProRS</shortName>
    </alternativeName>
</protein>
<evidence type="ECO:0000256" key="1">
    <source>
        <dbReference type="ARBA" id="ARBA00004496"/>
    </source>
</evidence>
<comment type="similarity">
    <text evidence="10">Belongs to the class-II aminoacyl-tRNA synthetase family. ProS type 1 subfamily.</text>
</comment>
<organism evidence="12 13">
    <name type="scientific">OM182 bacterium</name>
    <dbReference type="NCBI Taxonomy" id="2510334"/>
    <lineage>
        <taxon>Bacteria</taxon>
        <taxon>Pseudomonadati</taxon>
        <taxon>Pseudomonadota</taxon>
        <taxon>Gammaproteobacteria</taxon>
        <taxon>OMG group</taxon>
        <taxon>OM182 clade</taxon>
    </lineage>
</organism>
<evidence type="ECO:0000256" key="10">
    <source>
        <dbReference type="HAMAP-Rule" id="MF_01569"/>
    </source>
</evidence>
<dbReference type="InterPro" id="IPR044140">
    <property type="entry name" value="ProRS_anticodon_short"/>
</dbReference>
<evidence type="ECO:0000313" key="12">
    <source>
        <dbReference type="EMBL" id="RZO77453.1"/>
    </source>
</evidence>
<comment type="subcellular location">
    <subcellularLocation>
        <location evidence="1 10">Cytoplasm</location>
    </subcellularLocation>
</comment>
<dbReference type="PRINTS" id="PR01046">
    <property type="entry name" value="TRNASYNTHPRO"/>
</dbReference>
<dbReference type="Pfam" id="PF00587">
    <property type="entry name" value="tRNA-synt_2b"/>
    <property type="match status" value="1"/>
</dbReference>
<evidence type="ECO:0000259" key="11">
    <source>
        <dbReference type="PROSITE" id="PS50862"/>
    </source>
</evidence>
<evidence type="ECO:0000256" key="4">
    <source>
        <dbReference type="ARBA" id="ARBA00022598"/>
    </source>
</evidence>
<dbReference type="InterPro" id="IPR045864">
    <property type="entry name" value="aa-tRNA-synth_II/BPL/LPL"/>
</dbReference>
<evidence type="ECO:0000256" key="3">
    <source>
        <dbReference type="ARBA" id="ARBA00022490"/>
    </source>
</evidence>
<dbReference type="InterPro" id="IPR036621">
    <property type="entry name" value="Anticodon-bd_dom_sf"/>
</dbReference>
<name>A0A520S4Q1_9GAMM</name>
<evidence type="ECO:0000256" key="2">
    <source>
        <dbReference type="ARBA" id="ARBA00011738"/>
    </source>
</evidence>
<keyword evidence="6 10" id="KW-0067">ATP-binding</keyword>
<dbReference type="PROSITE" id="PS50862">
    <property type="entry name" value="AA_TRNA_LIGASE_II"/>
    <property type="match status" value="1"/>
</dbReference>
<comment type="function">
    <text evidence="10">Catalyzes the attachment of proline to tRNA(Pro) in a two-step reaction: proline is first activated by ATP to form Pro-AMP and then transferred to the acceptor end of tRNA(Pro). As ProRS can inadvertently accommodate and process non-cognate amino acids such as alanine and cysteine, to avoid such errors it has two additional distinct editing activities against alanine. One activity is designated as 'pretransfer' editing and involves the tRNA(Pro)-independent hydrolysis of activated Ala-AMP. The other activity is designated 'posttransfer' editing and involves deacylation of mischarged Ala-tRNA(Pro). The misacylated Cys-tRNA(Pro) is not edited by ProRS.</text>
</comment>
<keyword evidence="8 10" id="KW-0030">Aminoacyl-tRNA synthetase</keyword>
<keyword evidence="4 10" id="KW-0436">Ligase</keyword>
<dbReference type="InterPro" id="IPR004154">
    <property type="entry name" value="Anticodon-bd"/>
</dbReference>
<accession>A0A520S4Q1</accession>
<dbReference type="EMBL" id="SHAG01000002">
    <property type="protein sequence ID" value="RZO77453.1"/>
    <property type="molecule type" value="Genomic_DNA"/>
</dbReference>
<dbReference type="Pfam" id="PF04073">
    <property type="entry name" value="tRNA_edit"/>
    <property type="match status" value="1"/>
</dbReference>
<sequence length="574" mass="64419">MKASNYSINTLKEMPADADIISHQLMIRGGLIRKVASGIYNWLPIGLRVLQKIEHIIRQEMNTAGGLEVTMPVVQPAELWQESGRWAQYDEGMLLKFIDRHQREFCLGPTHEEIITDLAKTELNSHRQLPINFYQIQTKFRDETRPRFGVLRAREFIMKDAYSFHIDQESLEHTYRVMHDTYARILDKMQLTFRAVDADTGNIGGSASMEFHVLADSGEDKIAFSTESKYAANIEMAEALSPPNEVTEIEPIQEIATPNARTIEEVSSYLETPTNRLIKTLIVKGRDTPFVALALRGDHQLNPLKAERIGIVSQPLTMATEEEVLSVCGASIGSIGIVSLNLPVIADRSAAAMRNFICGANKNGYHLTNVNWERDTQYTNVYDLRDVAEGDPSPDGLGKIKFTRGIEVGHIFQLGQKYSKKMNAKVLDAKGISRVMTMGCYGMGVSRLVGAVIEQHHDEKGILWPTIIAPFHIVIIPINAHKSDRVNQVTQEVYAQLIANDIEALLDDREGYRPGVKFMDSELLGIPYRLVISERGLEHNIVEITSRKSGDTRSLPVARATEKIIELVKESLNQ</sequence>
<comment type="caution">
    <text evidence="12">The sequence shown here is derived from an EMBL/GenBank/DDBJ whole genome shotgun (WGS) entry which is preliminary data.</text>
</comment>
<dbReference type="GO" id="GO:0004827">
    <property type="term" value="F:proline-tRNA ligase activity"/>
    <property type="evidence" value="ECO:0007669"/>
    <property type="project" value="UniProtKB-UniRule"/>
</dbReference>
<dbReference type="NCBIfam" id="NF006625">
    <property type="entry name" value="PRK09194.1"/>
    <property type="match status" value="1"/>
</dbReference>
<dbReference type="EC" id="6.1.1.15" evidence="10"/>
<dbReference type="SUPFAM" id="SSF55826">
    <property type="entry name" value="YbaK/ProRS associated domain"/>
    <property type="match status" value="1"/>
</dbReference>
<dbReference type="InterPro" id="IPR002314">
    <property type="entry name" value="aa-tRNA-synt_IIb"/>
</dbReference>
<dbReference type="GO" id="GO:0006433">
    <property type="term" value="P:prolyl-tRNA aminoacylation"/>
    <property type="evidence" value="ECO:0007669"/>
    <property type="project" value="UniProtKB-UniRule"/>
</dbReference>
<dbReference type="GO" id="GO:0005524">
    <property type="term" value="F:ATP binding"/>
    <property type="evidence" value="ECO:0007669"/>
    <property type="project" value="UniProtKB-UniRule"/>
</dbReference>
<dbReference type="SUPFAM" id="SSF52954">
    <property type="entry name" value="Class II aaRS ABD-related"/>
    <property type="match status" value="1"/>
</dbReference>
<evidence type="ECO:0000256" key="8">
    <source>
        <dbReference type="ARBA" id="ARBA00023146"/>
    </source>
</evidence>
<dbReference type="InterPro" id="IPR007214">
    <property type="entry name" value="YbaK/aa-tRNA-synth-assoc-dom"/>
</dbReference>
<dbReference type="PANTHER" id="PTHR42753">
    <property type="entry name" value="MITOCHONDRIAL RIBOSOME PROTEIN L39/PROLYL-TRNA LIGASE FAMILY MEMBER"/>
    <property type="match status" value="1"/>
</dbReference>
<dbReference type="NCBIfam" id="TIGR00409">
    <property type="entry name" value="proS_fam_II"/>
    <property type="match status" value="1"/>
</dbReference>
<dbReference type="GO" id="GO:0002161">
    <property type="term" value="F:aminoacyl-tRNA deacylase activity"/>
    <property type="evidence" value="ECO:0007669"/>
    <property type="project" value="InterPro"/>
</dbReference>
<feature type="domain" description="Aminoacyl-transfer RNA synthetases class-II family profile" evidence="11">
    <location>
        <begin position="33"/>
        <end position="465"/>
    </location>
</feature>
<dbReference type="GO" id="GO:0005829">
    <property type="term" value="C:cytosol"/>
    <property type="evidence" value="ECO:0007669"/>
    <property type="project" value="TreeGrafter"/>
</dbReference>
<gene>
    <name evidence="10" type="primary">proS</name>
    <name evidence="12" type="ORF">EVA68_00965</name>
</gene>
<dbReference type="CDD" id="cd00779">
    <property type="entry name" value="ProRS_core_prok"/>
    <property type="match status" value="1"/>
</dbReference>
<keyword evidence="7 10" id="KW-0648">Protein biosynthesis</keyword>
<dbReference type="InterPro" id="IPR036754">
    <property type="entry name" value="YbaK/aa-tRNA-synt-asso_dom_sf"/>
</dbReference>
<keyword evidence="3 10" id="KW-0963">Cytoplasm</keyword>
<comment type="catalytic activity">
    <reaction evidence="9 10">
        <text>tRNA(Pro) + L-proline + ATP = L-prolyl-tRNA(Pro) + AMP + diphosphate</text>
        <dbReference type="Rhea" id="RHEA:14305"/>
        <dbReference type="Rhea" id="RHEA-COMP:9700"/>
        <dbReference type="Rhea" id="RHEA-COMP:9702"/>
        <dbReference type="ChEBI" id="CHEBI:30616"/>
        <dbReference type="ChEBI" id="CHEBI:33019"/>
        <dbReference type="ChEBI" id="CHEBI:60039"/>
        <dbReference type="ChEBI" id="CHEBI:78442"/>
        <dbReference type="ChEBI" id="CHEBI:78532"/>
        <dbReference type="ChEBI" id="CHEBI:456215"/>
        <dbReference type="EC" id="6.1.1.15"/>
    </reaction>
</comment>
<dbReference type="Gene3D" id="3.90.960.10">
    <property type="entry name" value="YbaK/aminoacyl-tRNA synthetase-associated domain"/>
    <property type="match status" value="1"/>
</dbReference>
<evidence type="ECO:0000313" key="13">
    <source>
        <dbReference type="Proteomes" id="UP000316199"/>
    </source>
</evidence>
<dbReference type="FunFam" id="3.30.930.10:FF:000042">
    <property type="entry name" value="probable proline--tRNA ligase, mitochondrial"/>
    <property type="match status" value="1"/>
</dbReference>
<dbReference type="InterPro" id="IPR050062">
    <property type="entry name" value="Pro-tRNA_synthetase"/>
</dbReference>
<dbReference type="AlphaFoldDB" id="A0A520S4Q1"/>
<comment type="domain">
    <text evidence="10">Consists of three domains: the N-terminal catalytic domain, the editing domain and the C-terminal anticodon-binding domain.</text>
</comment>
<dbReference type="InterPro" id="IPR006195">
    <property type="entry name" value="aa-tRNA-synth_II"/>
</dbReference>
<dbReference type="SUPFAM" id="SSF55681">
    <property type="entry name" value="Class II aaRS and biotin synthetases"/>
    <property type="match status" value="1"/>
</dbReference>
<dbReference type="InterPro" id="IPR002316">
    <property type="entry name" value="Pro-tRNA-ligase_IIa"/>
</dbReference>
<dbReference type="HAMAP" id="MF_01569">
    <property type="entry name" value="Pro_tRNA_synth_type1"/>
    <property type="match status" value="1"/>
</dbReference>
<dbReference type="InterPro" id="IPR004500">
    <property type="entry name" value="Pro-tRNA-synth_IIa_bac-type"/>
</dbReference>
<dbReference type="PANTHER" id="PTHR42753:SF2">
    <property type="entry name" value="PROLINE--TRNA LIGASE"/>
    <property type="match status" value="1"/>
</dbReference>
<dbReference type="CDD" id="cd04334">
    <property type="entry name" value="ProRS-INS"/>
    <property type="match status" value="1"/>
</dbReference>
<dbReference type="InterPro" id="IPR033730">
    <property type="entry name" value="ProRS_core_prok"/>
</dbReference>
<evidence type="ECO:0000256" key="7">
    <source>
        <dbReference type="ARBA" id="ARBA00022917"/>
    </source>
</evidence>
<evidence type="ECO:0000256" key="5">
    <source>
        <dbReference type="ARBA" id="ARBA00022741"/>
    </source>
</evidence>
<dbReference type="CDD" id="cd00861">
    <property type="entry name" value="ProRS_anticodon_short"/>
    <property type="match status" value="1"/>
</dbReference>
<proteinExistence type="inferred from homology"/>
<reference evidence="12 13" key="1">
    <citation type="submission" date="2019-02" db="EMBL/GenBank/DDBJ databases">
        <title>Prokaryotic population dynamics and viral predation in marine succession experiment using metagenomics: the confinement effect.</title>
        <authorList>
            <person name="Haro-Moreno J.M."/>
            <person name="Rodriguez-Valera F."/>
            <person name="Lopez-Perez M."/>
        </authorList>
    </citation>
    <scope>NUCLEOTIDE SEQUENCE [LARGE SCALE GENOMIC DNA]</scope>
    <source>
        <strain evidence="12">MED-G157</strain>
    </source>
</reference>